<evidence type="ECO:0000313" key="2">
    <source>
        <dbReference type="EMBL" id="MBW0486416.1"/>
    </source>
</evidence>
<reference evidence="2" key="1">
    <citation type="submission" date="2021-03" db="EMBL/GenBank/DDBJ databases">
        <title>Draft genome sequence of rust myrtle Austropuccinia psidii MF-1, a brazilian biotype.</title>
        <authorList>
            <person name="Quecine M.C."/>
            <person name="Pachon D.M.R."/>
            <person name="Bonatelli M.L."/>
            <person name="Correr F.H."/>
            <person name="Franceschini L.M."/>
            <person name="Leite T.F."/>
            <person name="Margarido G.R.A."/>
            <person name="Almeida C.A."/>
            <person name="Ferrarezi J.A."/>
            <person name="Labate C.A."/>
        </authorList>
    </citation>
    <scope>NUCLEOTIDE SEQUENCE</scope>
    <source>
        <strain evidence="2">MF-1</strain>
    </source>
</reference>
<feature type="region of interest" description="Disordered" evidence="1">
    <location>
        <begin position="34"/>
        <end position="96"/>
    </location>
</feature>
<accession>A0A9Q3H077</accession>
<dbReference type="AlphaFoldDB" id="A0A9Q3H077"/>
<evidence type="ECO:0000313" key="3">
    <source>
        <dbReference type="Proteomes" id="UP000765509"/>
    </source>
</evidence>
<dbReference type="Proteomes" id="UP000765509">
    <property type="component" value="Unassembled WGS sequence"/>
</dbReference>
<protein>
    <submittedName>
        <fullName evidence="2">Uncharacterized protein</fullName>
    </submittedName>
</protein>
<gene>
    <name evidence="2" type="ORF">O181_026131</name>
</gene>
<name>A0A9Q3H077_9BASI</name>
<proteinExistence type="predicted"/>
<feature type="compositionally biased region" description="Polar residues" evidence="1">
    <location>
        <begin position="66"/>
        <end position="76"/>
    </location>
</feature>
<keyword evidence="3" id="KW-1185">Reference proteome</keyword>
<organism evidence="2 3">
    <name type="scientific">Austropuccinia psidii MF-1</name>
    <dbReference type="NCBI Taxonomy" id="1389203"/>
    <lineage>
        <taxon>Eukaryota</taxon>
        <taxon>Fungi</taxon>
        <taxon>Dikarya</taxon>
        <taxon>Basidiomycota</taxon>
        <taxon>Pucciniomycotina</taxon>
        <taxon>Pucciniomycetes</taxon>
        <taxon>Pucciniales</taxon>
        <taxon>Sphaerophragmiaceae</taxon>
        <taxon>Austropuccinia</taxon>
    </lineage>
</organism>
<sequence length="96" mass="10568">MSLVHLRDLGVPRTLPQERTGIFRLRISGLGKHGEWQETKGNHSNTPIHLPIEQTPQTGGMDRHGSSTSAPLTPQKTVPIENGKQDVEPCLKLGRT</sequence>
<evidence type="ECO:0000256" key="1">
    <source>
        <dbReference type="SAM" id="MobiDB-lite"/>
    </source>
</evidence>
<dbReference type="EMBL" id="AVOT02008645">
    <property type="protein sequence ID" value="MBW0486416.1"/>
    <property type="molecule type" value="Genomic_DNA"/>
</dbReference>
<comment type="caution">
    <text evidence="2">The sequence shown here is derived from an EMBL/GenBank/DDBJ whole genome shotgun (WGS) entry which is preliminary data.</text>
</comment>